<sequence>MTEADFARRSRALYEVVMAARSSAVEPVTLLAALESLRVLRGELASWEPELIEAARAEGVSWALLAPALGVASRQAAERRFLRLRPSDGGERTGEARVDAERDRRAGDRAVAEWARRNSAMLRGLAGQAGAVEGLSAEGRRSADKLNTALGENDVADLLTPLADLRDHLTADHLHLADRLGAISEHAGQVRQDAVDNRRRPTT</sequence>
<accession>A0ABQ3LEB1</accession>
<evidence type="ECO:0000313" key="2">
    <source>
        <dbReference type="Proteomes" id="UP000635387"/>
    </source>
</evidence>
<evidence type="ECO:0008006" key="3">
    <source>
        <dbReference type="Google" id="ProtNLM"/>
    </source>
</evidence>
<proteinExistence type="predicted"/>
<name>A0ABQ3LEB1_9PSEU</name>
<gene>
    <name evidence="1" type="ORF">GCM10017790_26320</name>
</gene>
<organism evidence="1 2">
    <name type="scientific">Amycolatopsis oliviviridis</name>
    <dbReference type="NCBI Taxonomy" id="1471590"/>
    <lineage>
        <taxon>Bacteria</taxon>
        <taxon>Bacillati</taxon>
        <taxon>Actinomycetota</taxon>
        <taxon>Actinomycetes</taxon>
        <taxon>Pseudonocardiales</taxon>
        <taxon>Pseudonocardiaceae</taxon>
        <taxon>Amycolatopsis</taxon>
    </lineage>
</organism>
<dbReference type="RefSeq" id="WP_191254700.1">
    <property type="nucleotide sequence ID" value="NZ_BNAY01000002.1"/>
</dbReference>
<protein>
    <recommendedName>
        <fullName evidence="3">HSP18 transcriptional regulator</fullName>
    </recommendedName>
</protein>
<keyword evidence="2" id="KW-1185">Reference proteome</keyword>
<comment type="caution">
    <text evidence="1">The sequence shown here is derived from an EMBL/GenBank/DDBJ whole genome shotgun (WGS) entry which is preliminary data.</text>
</comment>
<dbReference type="EMBL" id="BNAY01000002">
    <property type="protein sequence ID" value="GHH13492.1"/>
    <property type="molecule type" value="Genomic_DNA"/>
</dbReference>
<reference evidence="2" key="1">
    <citation type="journal article" date="2019" name="Int. J. Syst. Evol. Microbiol.">
        <title>The Global Catalogue of Microorganisms (GCM) 10K type strain sequencing project: providing services to taxonomists for standard genome sequencing and annotation.</title>
        <authorList>
            <consortium name="The Broad Institute Genomics Platform"/>
            <consortium name="The Broad Institute Genome Sequencing Center for Infectious Disease"/>
            <person name="Wu L."/>
            <person name="Ma J."/>
        </authorList>
    </citation>
    <scope>NUCLEOTIDE SEQUENCE [LARGE SCALE GENOMIC DNA]</scope>
    <source>
        <strain evidence="2">CGMCC 4.7683</strain>
    </source>
</reference>
<dbReference type="Proteomes" id="UP000635387">
    <property type="component" value="Unassembled WGS sequence"/>
</dbReference>
<evidence type="ECO:0000313" key="1">
    <source>
        <dbReference type="EMBL" id="GHH13492.1"/>
    </source>
</evidence>